<dbReference type="NCBIfam" id="TIGR01994">
    <property type="entry name" value="SUF_scaf_2"/>
    <property type="match status" value="1"/>
</dbReference>
<dbReference type="EMBL" id="FMZL01000001">
    <property type="protein sequence ID" value="SDB98470.1"/>
    <property type="molecule type" value="Genomic_DNA"/>
</dbReference>
<evidence type="ECO:0000313" key="4">
    <source>
        <dbReference type="Proteomes" id="UP000198528"/>
    </source>
</evidence>
<dbReference type="AlphaFoldDB" id="A0A1G6HWA5"/>
<feature type="compositionally biased region" description="Polar residues" evidence="1">
    <location>
        <begin position="144"/>
        <end position="156"/>
    </location>
</feature>
<sequence>MDRSTPASLYNAQFMDHVAHPDYKYQMDDPTFTHHGVNPSCGDELTFSVRIGDDGRIEEAAYQGHGCAVSQASADMMSDLMVDKTPQEAIELCQLFGRMVRGEETDDSKLASLDEAASLKDVSHMPARVKCAELAWRTLEEMLQNGSDKPGSTATASCVMPPHSHDGQE</sequence>
<dbReference type="Pfam" id="PF01592">
    <property type="entry name" value="NifU_N"/>
    <property type="match status" value="1"/>
</dbReference>
<accession>A0A1G6HWA5</accession>
<dbReference type="GO" id="GO:0005506">
    <property type="term" value="F:iron ion binding"/>
    <property type="evidence" value="ECO:0007669"/>
    <property type="project" value="InterPro"/>
</dbReference>
<feature type="region of interest" description="Disordered" evidence="1">
    <location>
        <begin position="144"/>
        <end position="169"/>
    </location>
</feature>
<gene>
    <name evidence="3" type="ORF">SAMN04487824_101189</name>
</gene>
<name>A0A1G6HWA5_9ACTN</name>
<proteinExistence type="predicted"/>
<dbReference type="RefSeq" id="WP_090844530.1">
    <property type="nucleotide sequence ID" value="NZ_FMZL01000001.1"/>
</dbReference>
<dbReference type="InterPro" id="IPR002871">
    <property type="entry name" value="NIF_FeS_clus_asmbl_NifU_N"/>
</dbReference>
<evidence type="ECO:0000256" key="1">
    <source>
        <dbReference type="SAM" id="MobiDB-lite"/>
    </source>
</evidence>
<dbReference type="Gene3D" id="3.90.1010.10">
    <property type="match status" value="1"/>
</dbReference>
<organism evidence="3 4">
    <name type="scientific">Parafannyhessea umbonata</name>
    <dbReference type="NCBI Taxonomy" id="604330"/>
    <lineage>
        <taxon>Bacteria</taxon>
        <taxon>Bacillati</taxon>
        <taxon>Actinomycetota</taxon>
        <taxon>Coriobacteriia</taxon>
        <taxon>Coriobacteriales</taxon>
        <taxon>Atopobiaceae</taxon>
        <taxon>Parafannyhessea</taxon>
    </lineage>
</organism>
<dbReference type="GO" id="GO:0016226">
    <property type="term" value="P:iron-sulfur cluster assembly"/>
    <property type="evidence" value="ECO:0007669"/>
    <property type="project" value="InterPro"/>
</dbReference>
<evidence type="ECO:0000313" key="3">
    <source>
        <dbReference type="EMBL" id="SDB98470.1"/>
    </source>
</evidence>
<dbReference type="STRING" id="604330.SAMN04489857_0452"/>
<dbReference type="PANTHER" id="PTHR10093">
    <property type="entry name" value="IRON-SULFUR CLUSTER ASSEMBLY ENZYME NIFU HOMOLOG"/>
    <property type="match status" value="1"/>
</dbReference>
<feature type="domain" description="NIF system FeS cluster assembly NifU N-terminal" evidence="2">
    <location>
        <begin position="10"/>
        <end position="114"/>
    </location>
</feature>
<evidence type="ECO:0000259" key="2">
    <source>
        <dbReference type="Pfam" id="PF01592"/>
    </source>
</evidence>
<keyword evidence="4" id="KW-1185">Reference proteome</keyword>
<reference evidence="4" key="1">
    <citation type="submission" date="2016-10" db="EMBL/GenBank/DDBJ databases">
        <authorList>
            <person name="Varghese N."/>
            <person name="Submissions S."/>
        </authorList>
    </citation>
    <scope>NUCLEOTIDE SEQUENCE [LARGE SCALE GENOMIC DNA]</scope>
    <source>
        <strain evidence="4">DSM 22619</strain>
    </source>
</reference>
<dbReference type="Proteomes" id="UP000198528">
    <property type="component" value="Unassembled WGS sequence"/>
</dbReference>
<dbReference type="CDD" id="cd06664">
    <property type="entry name" value="IscU_like"/>
    <property type="match status" value="1"/>
</dbReference>
<dbReference type="SUPFAM" id="SSF82649">
    <property type="entry name" value="SufE/NifU"/>
    <property type="match status" value="1"/>
</dbReference>
<protein>
    <submittedName>
        <fullName evidence="3">Nitrogen fixation protein NifU</fullName>
    </submittedName>
</protein>
<dbReference type="GO" id="GO:0051536">
    <property type="term" value="F:iron-sulfur cluster binding"/>
    <property type="evidence" value="ECO:0007669"/>
    <property type="project" value="InterPro"/>
</dbReference>